<keyword evidence="3" id="KW-1185">Reference proteome</keyword>
<protein>
    <submittedName>
        <fullName evidence="2">Uncharacterized protein</fullName>
    </submittedName>
</protein>
<dbReference type="EMBL" id="MBLM01000080">
    <property type="protein sequence ID" value="OHV40239.1"/>
    <property type="molecule type" value="Genomic_DNA"/>
</dbReference>
<name>A0A1S1R390_9ACTN</name>
<keyword evidence="1" id="KW-1133">Transmembrane helix</keyword>
<dbReference type="Proteomes" id="UP000179627">
    <property type="component" value="Unassembled WGS sequence"/>
</dbReference>
<evidence type="ECO:0000256" key="1">
    <source>
        <dbReference type="SAM" id="Phobius"/>
    </source>
</evidence>
<feature type="transmembrane region" description="Helical" evidence="1">
    <location>
        <begin position="6"/>
        <end position="22"/>
    </location>
</feature>
<keyword evidence="1" id="KW-0812">Transmembrane</keyword>
<gene>
    <name evidence="2" type="ORF">CC117_13760</name>
</gene>
<reference evidence="3" key="1">
    <citation type="submission" date="2016-07" db="EMBL/GenBank/DDBJ databases">
        <title>Sequence Frankia sp. strain CcI1.17.</title>
        <authorList>
            <person name="Ghodhbane-Gtari F."/>
            <person name="Swanson E."/>
            <person name="Gueddou A."/>
            <person name="Morris K."/>
            <person name="Hezbri K."/>
            <person name="Ktari A."/>
            <person name="Nouioui I."/>
            <person name="Abebe-Akele F."/>
            <person name="Simpson S."/>
            <person name="Thomas K."/>
            <person name="Gtari M."/>
            <person name="Tisa L.S."/>
            <person name="Hurst S."/>
        </authorList>
    </citation>
    <scope>NUCLEOTIDE SEQUENCE [LARGE SCALE GENOMIC DNA]</scope>
    <source>
        <strain evidence="3">Cc1.17</strain>
    </source>
</reference>
<organism evidence="2 3">
    <name type="scientific">Parafrankia colletiae</name>
    <dbReference type="NCBI Taxonomy" id="573497"/>
    <lineage>
        <taxon>Bacteria</taxon>
        <taxon>Bacillati</taxon>
        <taxon>Actinomycetota</taxon>
        <taxon>Actinomycetes</taxon>
        <taxon>Frankiales</taxon>
        <taxon>Frankiaceae</taxon>
        <taxon>Parafrankia</taxon>
    </lineage>
</organism>
<evidence type="ECO:0000313" key="2">
    <source>
        <dbReference type="EMBL" id="OHV40239.1"/>
    </source>
</evidence>
<evidence type="ECO:0000313" key="3">
    <source>
        <dbReference type="Proteomes" id="UP000179627"/>
    </source>
</evidence>
<keyword evidence="1" id="KW-0472">Membrane</keyword>
<sequence length="232" mass="25974">MDALNFAFGVIGVLSFGYAVWVNRQAESTRRLTNRLTTSIRDLAKSIYDTNRDTTTEGYARSIMQICDSLLPDASDTPPLVGRVVVRYFGGQMPPLETAVGQIVDLADIGAGRVIRGRYISESRKALVYGPRETLPVRGSYRASFRLAAEAEPDVDLVAEEPIARIEVYVYLRREKLAARDLRPGELTSAFDYHEVGFTCDSVDDLFEYRVMLLRPGATVSFERVTVYRISD</sequence>
<comment type="caution">
    <text evidence="2">The sequence shown here is derived from an EMBL/GenBank/DDBJ whole genome shotgun (WGS) entry which is preliminary data.</text>
</comment>
<accession>A0A1S1R390</accession>
<proteinExistence type="predicted"/>
<dbReference type="AlphaFoldDB" id="A0A1S1R390"/>